<name>A0A5P1ERZ3_ASPOF</name>
<dbReference type="FunFam" id="1.10.510.10:FF:000714">
    <property type="entry name" value="Kinase family with leucine-rich repeat domain-containing protein"/>
    <property type="match status" value="1"/>
</dbReference>
<dbReference type="PANTHER" id="PTHR48056">
    <property type="entry name" value="LRR RECEPTOR-LIKE SERINE/THREONINE-PROTEIN KINASE-RELATED"/>
    <property type="match status" value="1"/>
</dbReference>
<dbReference type="GO" id="GO:0004672">
    <property type="term" value="F:protein kinase activity"/>
    <property type="evidence" value="ECO:0007669"/>
    <property type="project" value="InterPro"/>
</dbReference>
<feature type="region of interest" description="Disordered" evidence="5">
    <location>
        <begin position="414"/>
        <end position="446"/>
    </location>
</feature>
<dbReference type="PROSITE" id="PS50011">
    <property type="entry name" value="PROTEIN_KINASE_DOM"/>
    <property type="match status" value="1"/>
</dbReference>
<evidence type="ECO:0000256" key="6">
    <source>
        <dbReference type="SAM" id="Phobius"/>
    </source>
</evidence>
<evidence type="ECO:0000256" key="2">
    <source>
        <dbReference type="ARBA" id="ARBA00022737"/>
    </source>
</evidence>
<dbReference type="Gramene" id="ONK66800">
    <property type="protein sequence ID" value="ONK66800"/>
    <property type="gene ID" value="A4U43_C06F12090"/>
</dbReference>
<dbReference type="CDD" id="cd14066">
    <property type="entry name" value="STKc_IRAK"/>
    <property type="match status" value="1"/>
</dbReference>
<dbReference type="Gene3D" id="1.10.510.10">
    <property type="entry name" value="Transferase(Phosphotransferase) domain 1"/>
    <property type="match status" value="1"/>
</dbReference>
<dbReference type="OMA" id="NIRICRG"/>
<feature type="compositionally biased region" description="Gly residues" evidence="5">
    <location>
        <begin position="434"/>
        <end position="446"/>
    </location>
</feature>
<organism evidence="8 9">
    <name type="scientific">Asparagus officinalis</name>
    <name type="common">Garden asparagus</name>
    <dbReference type="NCBI Taxonomy" id="4686"/>
    <lineage>
        <taxon>Eukaryota</taxon>
        <taxon>Viridiplantae</taxon>
        <taxon>Streptophyta</taxon>
        <taxon>Embryophyta</taxon>
        <taxon>Tracheophyta</taxon>
        <taxon>Spermatophyta</taxon>
        <taxon>Magnoliopsida</taxon>
        <taxon>Liliopsida</taxon>
        <taxon>Asparagales</taxon>
        <taxon>Asparagaceae</taxon>
        <taxon>Asparagoideae</taxon>
        <taxon>Asparagus</taxon>
    </lineage>
</organism>
<evidence type="ECO:0000256" key="5">
    <source>
        <dbReference type="SAM" id="MobiDB-lite"/>
    </source>
</evidence>
<dbReference type="Gene3D" id="3.30.200.20">
    <property type="entry name" value="Phosphorylase Kinase, domain 1"/>
    <property type="match status" value="1"/>
</dbReference>
<keyword evidence="6" id="KW-0812">Transmembrane</keyword>
<evidence type="ECO:0000256" key="4">
    <source>
        <dbReference type="ARBA" id="ARBA00023180"/>
    </source>
</evidence>
<dbReference type="InterPro" id="IPR000719">
    <property type="entry name" value="Prot_kinase_dom"/>
</dbReference>
<keyword evidence="1" id="KW-0433">Leucine-rich repeat</keyword>
<accession>A0A5P1ERZ3</accession>
<dbReference type="InterPro" id="IPR011009">
    <property type="entry name" value="Kinase-like_dom_sf"/>
</dbReference>
<keyword evidence="3" id="KW-0675">Receptor</keyword>
<dbReference type="GO" id="GO:0005524">
    <property type="term" value="F:ATP binding"/>
    <property type="evidence" value="ECO:0007669"/>
    <property type="project" value="InterPro"/>
</dbReference>
<dbReference type="SMART" id="SM00220">
    <property type="entry name" value="S_TKc"/>
    <property type="match status" value="1"/>
</dbReference>
<keyword evidence="6" id="KW-1133">Transmembrane helix</keyword>
<dbReference type="InterPro" id="IPR050647">
    <property type="entry name" value="Plant_LRR-RLKs"/>
</dbReference>
<evidence type="ECO:0000259" key="7">
    <source>
        <dbReference type="PROSITE" id="PS50011"/>
    </source>
</evidence>
<dbReference type="SUPFAM" id="SSF56112">
    <property type="entry name" value="Protein kinase-like (PK-like)"/>
    <property type="match status" value="1"/>
</dbReference>
<dbReference type="PANTHER" id="PTHR48056:SF29">
    <property type="entry name" value="RECEPTOR-LIKE PROTEIN KINASE HSL1"/>
    <property type="match status" value="1"/>
</dbReference>
<gene>
    <name evidence="8" type="ORF">A4U43_C06F12090</name>
</gene>
<keyword evidence="4" id="KW-0325">Glycoprotein</keyword>
<feature type="domain" description="Protein kinase" evidence="7">
    <location>
        <begin position="119"/>
        <end position="413"/>
    </location>
</feature>
<reference evidence="9" key="1">
    <citation type="journal article" date="2017" name="Nat. Commun.">
        <title>The asparagus genome sheds light on the origin and evolution of a young Y chromosome.</title>
        <authorList>
            <person name="Harkess A."/>
            <person name="Zhou J."/>
            <person name="Xu C."/>
            <person name="Bowers J.E."/>
            <person name="Van der Hulst R."/>
            <person name="Ayyampalayam S."/>
            <person name="Mercati F."/>
            <person name="Riccardi P."/>
            <person name="McKain M.R."/>
            <person name="Kakrana A."/>
            <person name="Tang H."/>
            <person name="Ray J."/>
            <person name="Groenendijk J."/>
            <person name="Arikit S."/>
            <person name="Mathioni S.M."/>
            <person name="Nakano M."/>
            <person name="Shan H."/>
            <person name="Telgmann-Rauber A."/>
            <person name="Kanno A."/>
            <person name="Yue Z."/>
            <person name="Chen H."/>
            <person name="Li W."/>
            <person name="Chen Y."/>
            <person name="Xu X."/>
            <person name="Zhang Y."/>
            <person name="Luo S."/>
            <person name="Chen H."/>
            <person name="Gao J."/>
            <person name="Mao Z."/>
            <person name="Pires J.C."/>
            <person name="Luo M."/>
            <person name="Kudrna D."/>
            <person name="Wing R.A."/>
            <person name="Meyers B.C."/>
            <person name="Yi K."/>
            <person name="Kong H."/>
            <person name="Lavrijsen P."/>
            <person name="Sunseri F."/>
            <person name="Falavigna A."/>
            <person name="Ye Y."/>
            <person name="Leebens-Mack J.H."/>
            <person name="Chen G."/>
        </authorList>
    </citation>
    <scope>NUCLEOTIDE SEQUENCE [LARGE SCALE GENOMIC DNA]</scope>
    <source>
        <strain evidence="9">cv. DH0086</strain>
    </source>
</reference>
<dbReference type="GO" id="GO:0033612">
    <property type="term" value="F:receptor serine/threonine kinase binding"/>
    <property type="evidence" value="ECO:0007669"/>
    <property type="project" value="TreeGrafter"/>
</dbReference>
<proteinExistence type="predicted"/>
<dbReference type="EMBL" id="CM007386">
    <property type="protein sequence ID" value="ONK66800.1"/>
    <property type="molecule type" value="Genomic_DNA"/>
</dbReference>
<dbReference type="InterPro" id="IPR008271">
    <property type="entry name" value="Ser/Thr_kinase_AS"/>
</dbReference>
<evidence type="ECO:0000256" key="3">
    <source>
        <dbReference type="ARBA" id="ARBA00023170"/>
    </source>
</evidence>
<dbReference type="AlphaFoldDB" id="A0A5P1ERZ3"/>
<dbReference type="Pfam" id="PF00069">
    <property type="entry name" value="Pkinase"/>
    <property type="match status" value="1"/>
</dbReference>
<keyword evidence="6" id="KW-0472">Membrane</keyword>
<evidence type="ECO:0000256" key="1">
    <source>
        <dbReference type="ARBA" id="ARBA00022614"/>
    </source>
</evidence>
<evidence type="ECO:0000313" key="8">
    <source>
        <dbReference type="EMBL" id="ONK66800.1"/>
    </source>
</evidence>
<dbReference type="Proteomes" id="UP000243459">
    <property type="component" value="Chromosome 6"/>
</dbReference>
<feature type="transmembrane region" description="Helical" evidence="6">
    <location>
        <begin position="62"/>
        <end position="85"/>
    </location>
</feature>
<sequence length="446" mass="48740">MKLNILNLSSNDLSGEVPVQLQNQAYDYSFVSNPSLCSSNPQINIRICRGKSSGSVNLSTGLLILFIILGALFFIGAVVLGFFVLREYRKRKLNNDRKSWKMTSFHLGELNESNIAKGLTNENLIGSGGAGFVYKIVLGRRTGETIAVKRICNSRKMDSKLEKEFQAEVQILGSIRHANIVKLLCCISSPNSKLLVYEYMENGSLDAWLHSKRRTRGPLAVGGEPGQPETLDWPARLAIAVGAAKGLCYMHHGCSVPIVHRDVKASNILLDSEFNAKIADFGLARMLVKAGEPESVSVVAGSFGYMAPECGWSSKVNEKVDIFSFGVVLLELTTGREANHGDEHSCLADWAWKNFKEGGSLINLIDEKIRDPAYTDEIELVLRLGIICTGSVPEHRPSMKEVLQVLQRCERSFENRGSKSPEGGENDVAPLVGVKGGGGYGDDSCV</sequence>
<keyword evidence="2" id="KW-0677">Repeat</keyword>
<protein>
    <recommendedName>
        <fullName evidence="7">Protein kinase domain-containing protein</fullName>
    </recommendedName>
</protein>
<evidence type="ECO:0000313" key="9">
    <source>
        <dbReference type="Proteomes" id="UP000243459"/>
    </source>
</evidence>
<keyword evidence="9" id="KW-1185">Reference proteome</keyword>
<dbReference type="PROSITE" id="PS00108">
    <property type="entry name" value="PROTEIN_KINASE_ST"/>
    <property type="match status" value="1"/>
</dbReference>